<keyword evidence="3" id="KW-0813">Transport</keyword>
<dbReference type="Pfam" id="PF00999">
    <property type="entry name" value="Na_H_Exchanger"/>
    <property type="match status" value="1"/>
</dbReference>
<protein>
    <submittedName>
        <fullName evidence="10">Cation:proton antiporter</fullName>
    </submittedName>
</protein>
<feature type="transmembrane region" description="Helical" evidence="7">
    <location>
        <begin position="167"/>
        <end position="185"/>
    </location>
</feature>
<evidence type="ECO:0000259" key="8">
    <source>
        <dbReference type="Pfam" id="PF00999"/>
    </source>
</evidence>
<dbReference type="GO" id="GO:1902600">
    <property type="term" value="P:proton transmembrane transport"/>
    <property type="evidence" value="ECO:0007669"/>
    <property type="project" value="InterPro"/>
</dbReference>
<dbReference type="Gene3D" id="1.20.1530.20">
    <property type="match status" value="1"/>
</dbReference>
<feature type="transmembrane region" description="Helical" evidence="7">
    <location>
        <begin position="304"/>
        <end position="326"/>
    </location>
</feature>
<feature type="transmembrane region" description="Helical" evidence="7">
    <location>
        <begin position="105"/>
        <end position="128"/>
    </location>
</feature>
<evidence type="ECO:0000256" key="5">
    <source>
        <dbReference type="ARBA" id="ARBA00022989"/>
    </source>
</evidence>
<evidence type="ECO:0000256" key="6">
    <source>
        <dbReference type="ARBA" id="ARBA00023136"/>
    </source>
</evidence>
<feature type="transmembrane region" description="Helical" evidence="7">
    <location>
        <begin position="332"/>
        <end position="351"/>
    </location>
</feature>
<feature type="transmembrane region" description="Helical" evidence="7">
    <location>
        <begin position="251"/>
        <end position="268"/>
    </location>
</feature>
<sequence>MDIAYIVIPFLGGMLALGLRVPPLVGFLAAGFLLTALGYGELPALSTIADLGVTLLLFTIGLKLNVRTLLLKEVWATASAHLVLSTAMMVGFLAVLKIIGSTALAGAGLPMMLVLGFALSFSSTVFAVKILDDRGESKALYGRLAIGILIMQDIFAVIFLTASTGELPSPFAFALLALLPLAPLLRSMLEVVGHGEMQILYGVVLALGAGYALFDLVGLKGDLGALIIGMLLAPHPAAVSMSRALFMMKELFLVGFFVSIGLTGLPTLETFGLASMLLVLIFAKSLLFIVLFRAFRLRHRTSFLGALGLMNYSEFGLIVAVLAASNGWITDTWLVVLSLAVAMSFGISAVVNRFSAETYASVERFWPEVDDARLNTMERPIQIGEAQAVVLGMGRVGRAAYERLEEEFGLDVLGIDTDADRIHDLRQHGYNAVEGDATDWDFWEKLCLNEAVTITILALPLYDSNVQALDFLKQLDYQGEIAAVVQHRDEIEKMYEHGADDVFHLYGGAGYALAGRAAQVKGLEPVLDEDDPPLPR</sequence>
<feature type="domain" description="RCK N-terminal" evidence="9">
    <location>
        <begin position="389"/>
        <end position="504"/>
    </location>
</feature>
<dbReference type="Gene3D" id="3.40.50.720">
    <property type="entry name" value="NAD(P)-binding Rossmann-like Domain"/>
    <property type="match status" value="1"/>
</dbReference>
<evidence type="ECO:0000256" key="2">
    <source>
        <dbReference type="ARBA" id="ARBA00005551"/>
    </source>
</evidence>
<evidence type="ECO:0000259" key="9">
    <source>
        <dbReference type="Pfam" id="PF02254"/>
    </source>
</evidence>
<evidence type="ECO:0000313" key="10">
    <source>
        <dbReference type="EMBL" id="MBD8507095.1"/>
    </source>
</evidence>
<dbReference type="InterPro" id="IPR006153">
    <property type="entry name" value="Cation/H_exchanger_TM"/>
</dbReference>
<feature type="transmembrane region" description="Helical" evidence="7">
    <location>
        <begin position="197"/>
        <end position="217"/>
    </location>
</feature>
<evidence type="ECO:0000256" key="1">
    <source>
        <dbReference type="ARBA" id="ARBA00004141"/>
    </source>
</evidence>
<dbReference type="GO" id="GO:0006813">
    <property type="term" value="P:potassium ion transport"/>
    <property type="evidence" value="ECO:0007669"/>
    <property type="project" value="InterPro"/>
</dbReference>
<evidence type="ECO:0000256" key="7">
    <source>
        <dbReference type="SAM" id="Phobius"/>
    </source>
</evidence>
<comment type="subcellular location">
    <subcellularLocation>
        <location evidence="1">Membrane</location>
        <topology evidence="1">Multi-pass membrane protein</topology>
    </subcellularLocation>
</comment>
<evidence type="ECO:0000313" key="11">
    <source>
        <dbReference type="Proteomes" id="UP000642993"/>
    </source>
</evidence>
<keyword evidence="6 7" id="KW-0472">Membrane</keyword>
<evidence type="ECO:0000256" key="3">
    <source>
        <dbReference type="ARBA" id="ARBA00022448"/>
    </source>
</evidence>
<dbReference type="PANTHER" id="PTHR42751:SF1">
    <property type="entry name" value="CATION_PROTON ANTIPORTER YBAL-RELATED"/>
    <property type="match status" value="1"/>
</dbReference>
<reference evidence="10" key="1">
    <citation type="submission" date="2020-09" db="EMBL/GenBank/DDBJ databases">
        <title>Hoyosella lacisalsi sp. nov., a halotolerant actinobacterium isolated from soil of Lake Gudzhirganskoe.</title>
        <authorList>
            <person name="Yang Q."/>
            <person name="Guo P.Y."/>
            <person name="Liu S.W."/>
            <person name="Li F.N."/>
            <person name="Sun C.H."/>
        </authorList>
    </citation>
    <scope>NUCLEOTIDE SEQUENCE</scope>
    <source>
        <strain evidence="10">G463</strain>
    </source>
</reference>
<feature type="transmembrane region" description="Helical" evidence="7">
    <location>
        <begin position="7"/>
        <end position="36"/>
    </location>
</feature>
<organism evidence="10 11">
    <name type="scientific">Lolliginicoccus lacisalsi</name>
    <dbReference type="NCBI Taxonomy" id="2742202"/>
    <lineage>
        <taxon>Bacteria</taxon>
        <taxon>Bacillati</taxon>
        <taxon>Actinomycetota</taxon>
        <taxon>Actinomycetes</taxon>
        <taxon>Mycobacteriales</taxon>
        <taxon>Hoyosellaceae</taxon>
        <taxon>Lolliginicoccus</taxon>
    </lineage>
</organism>
<dbReference type="PANTHER" id="PTHR42751">
    <property type="entry name" value="SODIUM/HYDROGEN EXCHANGER FAMILY/TRKA DOMAIN PROTEIN"/>
    <property type="match status" value="1"/>
</dbReference>
<keyword evidence="4 7" id="KW-0812">Transmembrane</keyword>
<feature type="transmembrane region" description="Helical" evidence="7">
    <location>
        <begin position="42"/>
        <end position="62"/>
    </location>
</feature>
<dbReference type="Pfam" id="PF02254">
    <property type="entry name" value="TrkA_N"/>
    <property type="match status" value="1"/>
</dbReference>
<dbReference type="InterPro" id="IPR038770">
    <property type="entry name" value="Na+/solute_symporter_sf"/>
</dbReference>
<keyword evidence="11" id="KW-1185">Reference proteome</keyword>
<evidence type="ECO:0000256" key="4">
    <source>
        <dbReference type="ARBA" id="ARBA00022692"/>
    </source>
</evidence>
<dbReference type="AlphaFoldDB" id="A0A927PLG5"/>
<comment type="similarity">
    <text evidence="2">Belongs to the monovalent cation:proton antiporter 2 (CPA2) transporter (TC 2.A.37) family.</text>
</comment>
<comment type="caution">
    <text evidence="10">The sequence shown here is derived from an EMBL/GenBank/DDBJ whole genome shotgun (WGS) entry which is preliminary data.</text>
</comment>
<dbReference type="EMBL" id="JACYWE010000006">
    <property type="protein sequence ID" value="MBD8507095.1"/>
    <property type="molecule type" value="Genomic_DNA"/>
</dbReference>
<dbReference type="GO" id="GO:0016020">
    <property type="term" value="C:membrane"/>
    <property type="evidence" value="ECO:0007669"/>
    <property type="project" value="UniProtKB-SubCell"/>
</dbReference>
<gene>
    <name evidence="10" type="ORF">HT102_11405</name>
</gene>
<dbReference type="InterPro" id="IPR003148">
    <property type="entry name" value="RCK_N"/>
</dbReference>
<dbReference type="RefSeq" id="WP_192039544.1">
    <property type="nucleotide sequence ID" value="NZ_JACYWE010000006.1"/>
</dbReference>
<feature type="domain" description="Cation/H+ exchanger transmembrane" evidence="8">
    <location>
        <begin position="7"/>
        <end position="351"/>
    </location>
</feature>
<proteinExistence type="inferred from homology"/>
<dbReference type="Proteomes" id="UP000642993">
    <property type="component" value="Unassembled WGS sequence"/>
</dbReference>
<feature type="transmembrane region" description="Helical" evidence="7">
    <location>
        <begin position="223"/>
        <end position="239"/>
    </location>
</feature>
<dbReference type="GO" id="GO:0015297">
    <property type="term" value="F:antiporter activity"/>
    <property type="evidence" value="ECO:0007669"/>
    <property type="project" value="InterPro"/>
</dbReference>
<accession>A0A927PLG5</accession>
<feature type="transmembrane region" description="Helical" evidence="7">
    <location>
        <begin position="140"/>
        <end position="161"/>
    </location>
</feature>
<feature type="transmembrane region" description="Helical" evidence="7">
    <location>
        <begin position="74"/>
        <end position="99"/>
    </location>
</feature>
<feature type="transmembrane region" description="Helical" evidence="7">
    <location>
        <begin position="274"/>
        <end position="292"/>
    </location>
</feature>
<dbReference type="InterPro" id="IPR036291">
    <property type="entry name" value="NAD(P)-bd_dom_sf"/>
</dbReference>
<keyword evidence="5 7" id="KW-1133">Transmembrane helix</keyword>
<name>A0A927PLG5_9ACTN</name>
<dbReference type="SUPFAM" id="SSF51735">
    <property type="entry name" value="NAD(P)-binding Rossmann-fold domains"/>
    <property type="match status" value="1"/>
</dbReference>